<sequence length="105" mass="11567">SESELILEDGTKMEVVCSESDCCAWAEGEFKNVKLDAVITDIKIFDKGNRLYNGDGHTSYAEVVVYHNRNEIAKAECTANDGNGGYYYSVCALKVKDKLCIVTDA</sequence>
<proteinExistence type="predicted"/>
<feature type="domain" description="DUF7448" evidence="1">
    <location>
        <begin position="2"/>
        <end position="91"/>
    </location>
</feature>
<organism evidence="2 3">
    <name type="scientific">Enterococcus faecium</name>
    <name type="common">Streptococcus faecium</name>
    <dbReference type="NCBI Taxonomy" id="1352"/>
    <lineage>
        <taxon>Bacteria</taxon>
        <taxon>Bacillati</taxon>
        <taxon>Bacillota</taxon>
        <taxon>Bacilli</taxon>
        <taxon>Lactobacillales</taxon>
        <taxon>Enterococcaceae</taxon>
        <taxon>Enterococcus</taxon>
    </lineage>
</organism>
<dbReference type="Proteomes" id="UP000191171">
    <property type="component" value="Unassembled WGS sequence"/>
</dbReference>
<reference evidence="2 3" key="1">
    <citation type="submission" date="2017-02" db="EMBL/GenBank/DDBJ databases">
        <title>Clonality and virulence of isolates of VRE in Hematopoietic Stem Cell Transplanted (HSCT) patients.</title>
        <authorList>
            <person name="Marchi A.P."/>
            <person name="Martins R.C."/>
            <person name="Marie S.K."/>
            <person name="Levin A.S."/>
            <person name="Costa S.F."/>
        </authorList>
    </citation>
    <scope>NUCLEOTIDE SEQUENCE [LARGE SCALE GENOMIC DNA]</scope>
    <source>
        <strain evidence="2 3">LIM1759</strain>
    </source>
</reference>
<evidence type="ECO:0000313" key="3">
    <source>
        <dbReference type="Proteomes" id="UP000191171"/>
    </source>
</evidence>
<gene>
    <name evidence="2" type="ORF">B1P95_16560</name>
</gene>
<comment type="caution">
    <text evidence="2">The sequence shown here is derived from an EMBL/GenBank/DDBJ whole genome shotgun (WGS) entry which is preliminary data.</text>
</comment>
<dbReference type="EMBL" id="MVGJ01000319">
    <property type="protein sequence ID" value="OOL79447.1"/>
    <property type="molecule type" value="Genomic_DNA"/>
</dbReference>
<accession>A0A1S8KI35</accession>
<dbReference type="AlphaFoldDB" id="A0A1S8KI35"/>
<feature type="non-terminal residue" evidence="2">
    <location>
        <position position="1"/>
    </location>
</feature>
<evidence type="ECO:0000259" key="1">
    <source>
        <dbReference type="Pfam" id="PF24240"/>
    </source>
</evidence>
<evidence type="ECO:0000313" key="2">
    <source>
        <dbReference type="EMBL" id="OOL79447.1"/>
    </source>
</evidence>
<protein>
    <recommendedName>
        <fullName evidence="1">DUF7448 domain-containing protein</fullName>
    </recommendedName>
</protein>
<name>A0A1S8KI35_ENTFC</name>
<dbReference type="InterPro" id="IPR055871">
    <property type="entry name" value="DUF7448"/>
</dbReference>
<dbReference type="Pfam" id="PF24240">
    <property type="entry name" value="DUF7448"/>
    <property type="match status" value="1"/>
</dbReference>